<evidence type="ECO:0000313" key="5">
    <source>
        <dbReference type="EMBL" id="MTF40455.1"/>
    </source>
</evidence>
<dbReference type="GO" id="GO:0016301">
    <property type="term" value="F:kinase activity"/>
    <property type="evidence" value="ECO:0007669"/>
    <property type="project" value="UniProtKB-KW"/>
</dbReference>
<dbReference type="PANTHER" id="PTHR43320">
    <property type="entry name" value="SUGAR KINASE"/>
    <property type="match status" value="1"/>
</dbReference>
<name>A0A844H278_9CHRO</name>
<feature type="domain" description="Carbohydrate kinase PfkB" evidence="4">
    <location>
        <begin position="49"/>
        <end position="317"/>
    </location>
</feature>
<evidence type="ECO:0000256" key="2">
    <source>
        <dbReference type="ARBA" id="ARBA00022679"/>
    </source>
</evidence>
<protein>
    <submittedName>
        <fullName evidence="5">Adenosine kinase</fullName>
    </submittedName>
</protein>
<dbReference type="InterPro" id="IPR052700">
    <property type="entry name" value="Carb_kinase_PfkB-like"/>
</dbReference>
<comment type="caution">
    <text evidence="5">The sequence shown here is derived from an EMBL/GenBank/DDBJ whole genome shotgun (WGS) entry which is preliminary data.</text>
</comment>
<evidence type="ECO:0000259" key="4">
    <source>
        <dbReference type="Pfam" id="PF00294"/>
    </source>
</evidence>
<dbReference type="Gene3D" id="3.40.1190.20">
    <property type="match status" value="1"/>
</dbReference>
<dbReference type="RefSeq" id="WP_155084622.1">
    <property type="nucleotide sequence ID" value="NZ_WMIA01000030.1"/>
</dbReference>
<organism evidence="5 6">
    <name type="scientific">Cyanobacterium aponinum 0216</name>
    <dbReference type="NCBI Taxonomy" id="2676140"/>
    <lineage>
        <taxon>Bacteria</taxon>
        <taxon>Bacillati</taxon>
        <taxon>Cyanobacteriota</taxon>
        <taxon>Cyanophyceae</taxon>
        <taxon>Oscillatoriophycideae</taxon>
        <taxon>Chroococcales</taxon>
        <taxon>Geminocystaceae</taxon>
        <taxon>Cyanobacterium</taxon>
    </lineage>
</organism>
<evidence type="ECO:0000256" key="1">
    <source>
        <dbReference type="ARBA" id="ARBA00010688"/>
    </source>
</evidence>
<dbReference type="Proteomes" id="UP000437131">
    <property type="component" value="Unassembled WGS sequence"/>
</dbReference>
<reference evidence="5 6" key="1">
    <citation type="submission" date="2019-11" db="EMBL/GenBank/DDBJ databases">
        <title>Isolation of a new High Light Tolerant Cyanobacteria.</title>
        <authorList>
            <person name="Dobson Z."/>
            <person name="Vaughn N."/>
            <person name="Vaughn M."/>
            <person name="Fromme P."/>
            <person name="Mazor Y."/>
        </authorList>
    </citation>
    <scope>NUCLEOTIDE SEQUENCE [LARGE SCALE GENOMIC DNA]</scope>
    <source>
        <strain evidence="5 6">0216</strain>
    </source>
</reference>
<dbReference type="InterPro" id="IPR029056">
    <property type="entry name" value="Ribokinase-like"/>
</dbReference>
<comment type="similarity">
    <text evidence="1">Belongs to the carbohydrate kinase PfkB family.</text>
</comment>
<accession>A0A844H278</accession>
<dbReference type="EMBL" id="WMIA01000030">
    <property type="protein sequence ID" value="MTF40455.1"/>
    <property type="molecule type" value="Genomic_DNA"/>
</dbReference>
<dbReference type="Gene3D" id="3.30.1110.10">
    <property type="match status" value="1"/>
</dbReference>
<keyword evidence="3 5" id="KW-0418">Kinase</keyword>
<evidence type="ECO:0000256" key="3">
    <source>
        <dbReference type="ARBA" id="ARBA00022777"/>
    </source>
</evidence>
<dbReference type="PANTHER" id="PTHR43320:SF3">
    <property type="entry name" value="CARBOHYDRATE KINASE PFKB DOMAIN-CONTAINING PROTEIN"/>
    <property type="match status" value="1"/>
</dbReference>
<keyword evidence="2" id="KW-0808">Transferase</keyword>
<dbReference type="AlphaFoldDB" id="A0A844H278"/>
<proteinExistence type="inferred from homology"/>
<dbReference type="SUPFAM" id="SSF53613">
    <property type="entry name" value="Ribokinase-like"/>
    <property type="match status" value="1"/>
</dbReference>
<evidence type="ECO:0000313" key="6">
    <source>
        <dbReference type="Proteomes" id="UP000437131"/>
    </source>
</evidence>
<dbReference type="CDD" id="cd01168">
    <property type="entry name" value="adenosine_kinase"/>
    <property type="match status" value="1"/>
</dbReference>
<dbReference type="InterPro" id="IPR011611">
    <property type="entry name" value="PfkB_dom"/>
</dbReference>
<dbReference type="Pfam" id="PF00294">
    <property type="entry name" value="PfkB"/>
    <property type="match status" value="1"/>
</dbReference>
<gene>
    <name evidence="5" type="ORF">GGC33_16185</name>
</gene>
<sequence>MTKKYDVYGMGNALMDMEFSVTPELLAQLNIDKGVMTLMDETQQKEVLTHLPNPCKQSSGGSAANTLVAISQLGGKGFYSCKVAADEVGKAYLEDLVNCGLDTNLALDNRPEGITGKCLVLVTPDADRTMNTFLGITSDLGLTEIDDEALKDSQYLYIEGYLVSSPVAKTTAIHGKKVAESAGVKTSFSLSDANMVDFFRDGILEIIGDGVDLLFSNEIEALKMANTDKLEDAIAFLQTLAKTFTITRGKEGSLIFDGEKIIEIEPYPVNAVDTVGAGDMYAGCLLYGITNGLGWEKAGKLASLASSKLVTSFGARLDTSVLQSLLEQIKN</sequence>